<dbReference type="SUPFAM" id="SSF48334">
    <property type="entry name" value="DNA repair protein MutS, domain III"/>
    <property type="match status" value="1"/>
</dbReference>
<dbReference type="Gene3D" id="3.30.420.110">
    <property type="entry name" value="MutS, connector domain"/>
    <property type="match status" value="1"/>
</dbReference>
<dbReference type="InterPro" id="IPR007696">
    <property type="entry name" value="DNA_mismatch_repair_MutS_core"/>
</dbReference>
<proteinExistence type="inferred from homology"/>
<name>A0ABR2GS28_9EUKA</name>
<reference evidence="10 11" key="1">
    <citation type="submission" date="2024-04" db="EMBL/GenBank/DDBJ databases">
        <title>Tritrichomonas musculus Genome.</title>
        <authorList>
            <person name="Alves-Ferreira E."/>
            <person name="Grigg M."/>
            <person name="Lorenzi H."/>
            <person name="Galac M."/>
        </authorList>
    </citation>
    <scope>NUCLEOTIDE SEQUENCE [LARGE SCALE GENOMIC DNA]</scope>
    <source>
        <strain evidence="10 11">EAF2021</strain>
    </source>
</reference>
<evidence type="ECO:0000256" key="3">
    <source>
        <dbReference type="ARBA" id="ARBA00022763"/>
    </source>
</evidence>
<dbReference type="InterPro" id="IPR036678">
    <property type="entry name" value="MutS_con_dom_sf"/>
</dbReference>
<feature type="coiled-coil region" evidence="7">
    <location>
        <begin position="604"/>
        <end position="659"/>
    </location>
</feature>
<evidence type="ECO:0000256" key="1">
    <source>
        <dbReference type="ARBA" id="ARBA00006271"/>
    </source>
</evidence>
<feature type="domain" description="DNA mismatch repair proteins mutS family" evidence="9">
    <location>
        <begin position="895"/>
        <end position="911"/>
    </location>
</feature>
<evidence type="ECO:0000256" key="6">
    <source>
        <dbReference type="RuleBase" id="RU003756"/>
    </source>
</evidence>
<dbReference type="EMBL" id="JAPFFF010000063">
    <property type="protein sequence ID" value="KAK8836745.1"/>
    <property type="molecule type" value="Genomic_DNA"/>
</dbReference>
<dbReference type="InterPro" id="IPR036187">
    <property type="entry name" value="DNA_mismatch_repair_MutS_sf"/>
</dbReference>
<dbReference type="Proteomes" id="UP001470230">
    <property type="component" value="Unassembled WGS sequence"/>
</dbReference>
<dbReference type="SMART" id="SM00534">
    <property type="entry name" value="MUTSac"/>
    <property type="match status" value="1"/>
</dbReference>
<dbReference type="Gene3D" id="1.10.1420.10">
    <property type="match status" value="2"/>
</dbReference>
<feature type="compositionally biased region" description="Acidic residues" evidence="8">
    <location>
        <begin position="41"/>
        <end position="60"/>
    </location>
</feature>
<feature type="compositionally biased region" description="Acidic residues" evidence="8">
    <location>
        <begin position="80"/>
        <end position="98"/>
    </location>
</feature>
<dbReference type="PIRSF" id="PIRSF037677">
    <property type="entry name" value="DNA_mis_repair_Msh6"/>
    <property type="match status" value="1"/>
</dbReference>
<dbReference type="PANTHER" id="PTHR11361:SF148">
    <property type="entry name" value="DNA MISMATCH REPAIR PROTEIN MSH6"/>
    <property type="match status" value="1"/>
</dbReference>
<evidence type="ECO:0000256" key="2">
    <source>
        <dbReference type="ARBA" id="ARBA00022741"/>
    </source>
</evidence>
<keyword evidence="11" id="KW-1185">Reference proteome</keyword>
<keyword evidence="4" id="KW-0067">ATP-binding</keyword>
<comment type="function">
    <text evidence="6">Component of the post-replicative DNA mismatch repair system (MMR).</text>
</comment>
<dbReference type="PROSITE" id="PS00486">
    <property type="entry name" value="DNA_MISMATCH_REPAIR_2"/>
    <property type="match status" value="1"/>
</dbReference>
<dbReference type="InterPro" id="IPR027417">
    <property type="entry name" value="P-loop_NTPase"/>
</dbReference>
<dbReference type="SUPFAM" id="SSF52540">
    <property type="entry name" value="P-loop containing nucleoside triphosphate hydrolases"/>
    <property type="match status" value="1"/>
</dbReference>
<sequence length="1065" mass="119833">MTQSSLFQFFNPKNKNSAVPTSPATKKAAVIKSLKKVAKIDDDDDFNGSDLDNSSDEDEKEFDKVVTAKKVMSSNKGFLDSDDYDDEDFDDLIEDEDDSSSKSNKKRVKAPNTKKATPKTSRTKKNTSTSASSRSVSPSPSSSSKISPSTSMTSLSAAANIDDFELPTWLTTNLRDAKKRPVTDPNYDPTTVFIPQNEYDHFTPFQKQFWDIKRTNFDSIVMIRKGKFYEMFNIDAIFVRDKLKLKLTNRGKEPMCGIPDKYFSEWALKIINAGKRVCKVEQMETAIDQRNRKGGEKAIKRELVQIYSLGTIDDFEMLESSQPSYLMSIRSSRREIAGVCLVDCSTGSFHIGTVNEDDLMDILIRFEPVEVVYGKDTLCAEHLEVVKRICGSSTTHVKSGTEWDPQLALNAIQRIAGWNEVPEFLTNAPKEAVAALGGCVAYLNDHKIAKSLLSLQRFSALDEAGGSKFLSLDSSALTNLQIIGNESNCLLNIIDRCSTSFGKRRLRFWIMHPLRNITAIEQRLDAVDELKDPQFLTLPKNLQSFPDLERILARVYSNRCSVKIFLDCLAALESAAEFIKPLESTVKCTLLKNTIARVQSSKLLKSLNKISNSVEKEKSIEENELIVKAGCFKDVDEIEEEVKDIERKLNKELDRIKKKVGCNSIQFYHRQSERYLVQIPISYTDDLDDDFVFHSQTKTCKRYRTPEVKELLTELENVENERLKLRSGCQKRFIEDFTKHSAEWDLLVDSIADLDCLLSLSAASQSWKQKSCRPKFITKDSPEANGHAYINIKEMSHPCIQVRCIPNDILLADKYVLLITGPNASGKSTFARTCCVAIILAQLGCYLPAESATLTIFDQIFTRIGAGDRLFSGQSTFAVELSETARLMRNSTSDSFVVLDELGRGTSTFDGISIASAVLEYFINEKKCPLVFCTHYHILTQQFQGVGPVRNVSMKYAVTPTKLLLEHKLIDGPCSSSFGCAVAKMCGLDKEICDEAQKIADDFEARHKALHLSNNECQITQIELRPELKKVYDDIKGAMEMEGSQFMKMAKLEEVFKQLPQIYLG</sequence>
<dbReference type="InterPro" id="IPR007860">
    <property type="entry name" value="DNA_mmatch_repair_MutS_con_dom"/>
</dbReference>
<dbReference type="SUPFAM" id="SSF53150">
    <property type="entry name" value="DNA repair protein MutS, domain II"/>
    <property type="match status" value="1"/>
</dbReference>
<accession>A0ABR2GS28</accession>
<dbReference type="Pfam" id="PF05190">
    <property type="entry name" value="MutS_IV"/>
    <property type="match status" value="1"/>
</dbReference>
<feature type="compositionally biased region" description="Polar residues" evidence="8">
    <location>
        <begin position="1"/>
        <end position="24"/>
    </location>
</feature>
<evidence type="ECO:0000256" key="4">
    <source>
        <dbReference type="ARBA" id="ARBA00022840"/>
    </source>
</evidence>
<keyword evidence="3 6" id="KW-0227">DNA damage</keyword>
<dbReference type="InterPro" id="IPR007861">
    <property type="entry name" value="DNA_mismatch_repair_MutS_clamp"/>
</dbReference>
<evidence type="ECO:0000256" key="8">
    <source>
        <dbReference type="SAM" id="MobiDB-lite"/>
    </source>
</evidence>
<dbReference type="SUPFAM" id="SSF55271">
    <property type="entry name" value="DNA repair protein MutS, domain I"/>
    <property type="match status" value="1"/>
</dbReference>
<dbReference type="SMART" id="SM00533">
    <property type="entry name" value="MUTSd"/>
    <property type="match status" value="1"/>
</dbReference>
<dbReference type="InterPro" id="IPR000432">
    <property type="entry name" value="DNA_mismatch_repair_MutS_C"/>
</dbReference>
<dbReference type="InterPro" id="IPR017261">
    <property type="entry name" value="DNA_mismatch_repair_MutS/MSH"/>
</dbReference>
<keyword evidence="2 6" id="KW-0547">Nucleotide-binding</keyword>
<evidence type="ECO:0000256" key="7">
    <source>
        <dbReference type="SAM" id="Coils"/>
    </source>
</evidence>
<keyword evidence="7" id="KW-0175">Coiled coil</keyword>
<organism evidence="10 11">
    <name type="scientific">Tritrichomonas musculus</name>
    <dbReference type="NCBI Taxonomy" id="1915356"/>
    <lineage>
        <taxon>Eukaryota</taxon>
        <taxon>Metamonada</taxon>
        <taxon>Parabasalia</taxon>
        <taxon>Tritrichomonadida</taxon>
        <taxon>Tritrichomonadidae</taxon>
        <taxon>Tritrichomonas</taxon>
    </lineage>
</organism>
<dbReference type="Pfam" id="PF05188">
    <property type="entry name" value="MutS_II"/>
    <property type="match status" value="1"/>
</dbReference>
<protein>
    <submittedName>
        <fullName evidence="10">DNA mismatch repair protein</fullName>
    </submittedName>
</protein>
<evidence type="ECO:0000259" key="9">
    <source>
        <dbReference type="PROSITE" id="PS00486"/>
    </source>
</evidence>
<dbReference type="Pfam" id="PF00488">
    <property type="entry name" value="MutS_V"/>
    <property type="match status" value="1"/>
</dbReference>
<evidence type="ECO:0000313" key="11">
    <source>
        <dbReference type="Proteomes" id="UP001470230"/>
    </source>
</evidence>
<feature type="region of interest" description="Disordered" evidence="8">
    <location>
        <begin position="41"/>
        <end position="151"/>
    </location>
</feature>
<dbReference type="PANTHER" id="PTHR11361">
    <property type="entry name" value="DNA MISMATCH REPAIR PROTEIN MUTS FAMILY MEMBER"/>
    <property type="match status" value="1"/>
</dbReference>
<comment type="similarity">
    <text evidence="1 6">Belongs to the DNA mismatch repair MutS family.</text>
</comment>
<dbReference type="NCBIfam" id="NF003810">
    <property type="entry name" value="PRK05399.1"/>
    <property type="match status" value="1"/>
</dbReference>
<feature type="compositionally biased region" description="Low complexity" evidence="8">
    <location>
        <begin position="110"/>
        <end position="151"/>
    </location>
</feature>
<dbReference type="Pfam" id="PF05192">
    <property type="entry name" value="MutS_III"/>
    <property type="match status" value="1"/>
</dbReference>
<gene>
    <name evidence="10" type="ORF">M9Y10_037262</name>
</gene>
<dbReference type="InterPro" id="IPR016151">
    <property type="entry name" value="DNA_mismatch_repair_MutS_N"/>
</dbReference>
<feature type="region of interest" description="Disordered" evidence="8">
    <location>
        <begin position="1"/>
        <end position="26"/>
    </location>
</feature>
<comment type="caution">
    <text evidence="10">The sequence shown here is derived from an EMBL/GenBank/DDBJ whole genome shotgun (WGS) entry which is preliminary data.</text>
</comment>
<keyword evidence="5 6" id="KW-0238">DNA-binding</keyword>
<dbReference type="InterPro" id="IPR007695">
    <property type="entry name" value="DNA_mismatch_repair_MutS-lik_N"/>
</dbReference>
<dbReference type="Pfam" id="PF01624">
    <property type="entry name" value="MutS_I"/>
    <property type="match status" value="1"/>
</dbReference>
<evidence type="ECO:0000313" key="10">
    <source>
        <dbReference type="EMBL" id="KAK8836745.1"/>
    </source>
</evidence>
<evidence type="ECO:0000256" key="5">
    <source>
        <dbReference type="ARBA" id="ARBA00023125"/>
    </source>
</evidence>
<dbReference type="Gene3D" id="3.40.1170.10">
    <property type="entry name" value="DNA repair protein MutS, domain I"/>
    <property type="match status" value="1"/>
</dbReference>
<dbReference type="Gene3D" id="3.40.50.300">
    <property type="entry name" value="P-loop containing nucleotide triphosphate hydrolases"/>
    <property type="match status" value="1"/>
</dbReference>
<dbReference type="InterPro" id="IPR045076">
    <property type="entry name" value="MutS"/>
</dbReference>
<keyword evidence="6" id="KW-0234">DNA repair</keyword>